<dbReference type="AlphaFoldDB" id="A0A8X6MA87"/>
<evidence type="ECO:0000313" key="2">
    <source>
        <dbReference type="EMBL" id="GFS40866.1"/>
    </source>
</evidence>
<name>A0A8X6MA87_NEPPI</name>
<evidence type="ECO:0000313" key="3">
    <source>
        <dbReference type="Proteomes" id="UP000887013"/>
    </source>
</evidence>
<reference evidence="2" key="1">
    <citation type="submission" date="2020-08" db="EMBL/GenBank/DDBJ databases">
        <title>Multicomponent nature underlies the extraordinary mechanical properties of spider dragline silk.</title>
        <authorList>
            <person name="Kono N."/>
            <person name="Nakamura H."/>
            <person name="Mori M."/>
            <person name="Yoshida Y."/>
            <person name="Ohtoshi R."/>
            <person name="Malay A.D."/>
            <person name="Moran D.A.P."/>
            <person name="Tomita M."/>
            <person name="Numata K."/>
            <person name="Arakawa K."/>
        </authorList>
    </citation>
    <scope>NUCLEOTIDE SEQUENCE</scope>
</reference>
<proteinExistence type="predicted"/>
<keyword evidence="3" id="KW-1185">Reference proteome</keyword>
<comment type="caution">
    <text evidence="2">The sequence shown here is derived from an EMBL/GenBank/DDBJ whole genome shotgun (WGS) entry which is preliminary data.</text>
</comment>
<organism evidence="2 3">
    <name type="scientific">Nephila pilipes</name>
    <name type="common">Giant wood spider</name>
    <name type="synonym">Nephila maculata</name>
    <dbReference type="NCBI Taxonomy" id="299642"/>
    <lineage>
        <taxon>Eukaryota</taxon>
        <taxon>Metazoa</taxon>
        <taxon>Ecdysozoa</taxon>
        <taxon>Arthropoda</taxon>
        <taxon>Chelicerata</taxon>
        <taxon>Arachnida</taxon>
        <taxon>Araneae</taxon>
        <taxon>Araneomorphae</taxon>
        <taxon>Entelegynae</taxon>
        <taxon>Araneoidea</taxon>
        <taxon>Nephilidae</taxon>
        <taxon>Nephila</taxon>
    </lineage>
</organism>
<dbReference type="EMBL" id="BMAW01089626">
    <property type="protein sequence ID" value="GFS40866.1"/>
    <property type="molecule type" value="Genomic_DNA"/>
</dbReference>
<feature type="region of interest" description="Disordered" evidence="1">
    <location>
        <begin position="1"/>
        <end position="23"/>
    </location>
</feature>
<sequence>MSSTSEVSVTITRAPCDGKEKPSKPASALGFILPSNQKPLSDTCSLLSATPHLEKCKVLLAASLLFLRKTVTNDRIRRPTAFVLPPPSQNLHFFYTSRKSHVKTRRHLLEKFIINYSYQERVSENDSMAEILAIDGLIKWEYTD</sequence>
<dbReference type="Proteomes" id="UP000887013">
    <property type="component" value="Unassembled WGS sequence"/>
</dbReference>
<gene>
    <name evidence="2" type="ORF">NPIL_617831</name>
</gene>
<accession>A0A8X6MA87</accession>
<evidence type="ECO:0000256" key="1">
    <source>
        <dbReference type="SAM" id="MobiDB-lite"/>
    </source>
</evidence>
<feature type="compositionally biased region" description="Polar residues" evidence="1">
    <location>
        <begin position="1"/>
        <end position="11"/>
    </location>
</feature>
<protein>
    <submittedName>
        <fullName evidence="2">Uncharacterized protein</fullName>
    </submittedName>
</protein>